<reference evidence="1" key="2">
    <citation type="submission" date="2015-07" db="EMBL/GenBank/DDBJ databases">
        <title>MeaNS - Measles Nucleotide Surveillance Program.</title>
        <authorList>
            <person name="Tran T."/>
            <person name="Druce J."/>
        </authorList>
    </citation>
    <scope>NUCLEOTIDE SEQUENCE</scope>
    <source>
        <strain evidence="1">JCM 11544</strain>
    </source>
</reference>
<reference evidence="2 4" key="3">
    <citation type="submission" date="2019-08" db="EMBL/GenBank/DDBJ databases">
        <title>Bacillus genomes from the desert of Cuatro Cienegas, Coahuila.</title>
        <authorList>
            <person name="Olmedo-Alvarez G."/>
        </authorList>
    </citation>
    <scope>NUCLEOTIDE SEQUENCE [LARGE SCALE GENOMIC DNA]</scope>
    <source>
        <strain evidence="2 4">CH108_3D</strain>
    </source>
</reference>
<dbReference type="Proteomes" id="UP000322997">
    <property type="component" value="Unassembled WGS sequence"/>
</dbReference>
<name>A0A0M0G601_9BACI</name>
<keyword evidence="3" id="KW-1185">Reference proteome</keyword>
<evidence type="ECO:0000313" key="3">
    <source>
        <dbReference type="Proteomes" id="UP000037405"/>
    </source>
</evidence>
<dbReference type="InterPro" id="IPR013114">
    <property type="entry name" value="FabA_FabZ"/>
</dbReference>
<dbReference type="Proteomes" id="UP000037405">
    <property type="component" value="Unassembled WGS sequence"/>
</dbReference>
<dbReference type="AlphaFoldDB" id="A0A0M0G601"/>
<dbReference type="Gene3D" id="3.10.129.10">
    <property type="entry name" value="Hotdog Thioesterase"/>
    <property type="match status" value="1"/>
</dbReference>
<dbReference type="CDD" id="cd01288">
    <property type="entry name" value="FabZ"/>
    <property type="match status" value="1"/>
</dbReference>
<evidence type="ECO:0000313" key="2">
    <source>
        <dbReference type="EMBL" id="TYS54900.1"/>
    </source>
</evidence>
<dbReference type="STRING" id="189381.GCA_900166615_01346"/>
<dbReference type="EMBL" id="VTEQ01000002">
    <property type="protein sequence ID" value="TYS54900.1"/>
    <property type="molecule type" value="Genomic_DNA"/>
</dbReference>
<accession>A0A0M0G601</accession>
<dbReference type="PATRIC" id="fig|189381.12.peg.2597"/>
<sequence>MIDIQSVLPHRYPFLLIDQVVCKEELTYAKGIKLVSRGDWFMNRNEENPKMPEVLILEAIGQLGAFVLPEKEKSLGLLSGVRNVRFFHSVHPGDQLDLEFEIIKLRSQAFKGRGTASVNGLKVAEVEEITVSYLRS</sequence>
<dbReference type="RefSeq" id="WP_053428474.1">
    <property type="nucleotide sequence ID" value="NZ_CP197480.1"/>
</dbReference>
<dbReference type="PANTHER" id="PTHR30272">
    <property type="entry name" value="3-HYDROXYACYL-[ACYL-CARRIER-PROTEIN] DEHYDRATASE"/>
    <property type="match status" value="1"/>
</dbReference>
<dbReference type="Pfam" id="PF07977">
    <property type="entry name" value="FabA"/>
    <property type="match status" value="1"/>
</dbReference>
<dbReference type="OrthoDB" id="9772788at2"/>
<organism evidence="1 3">
    <name type="scientific">Rossellomorea marisflavi</name>
    <dbReference type="NCBI Taxonomy" id="189381"/>
    <lineage>
        <taxon>Bacteria</taxon>
        <taxon>Bacillati</taxon>
        <taxon>Bacillota</taxon>
        <taxon>Bacilli</taxon>
        <taxon>Bacillales</taxon>
        <taxon>Bacillaceae</taxon>
        <taxon>Rossellomorea</taxon>
    </lineage>
</organism>
<dbReference type="PANTHER" id="PTHR30272:SF3">
    <property type="entry name" value="(3R)-HYDROXYMYRISTOYL-[ACYL CARRIER PROTEIN] DEHYDRATASE"/>
    <property type="match status" value="1"/>
</dbReference>
<evidence type="ECO:0000313" key="4">
    <source>
        <dbReference type="Proteomes" id="UP000322997"/>
    </source>
</evidence>
<proteinExistence type="predicted"/>
<comment type="caution">
    <text evidence="1">The sequence shown here is derived from an EMBL/GenBank/DDBJ whole genome shotgun (WGS) entry which is preliminary data.</text>
</comment>
<dbReference type="EMBL" id="LGUE01000004">
    <property type="protein sequence ID" value="KON84871.1"/>
    <property type="molecule type" value="Genomic_DNA"/>
</dbReference>
<dbReference type="InterPro" id="IPR029069">
    <property type="entry name" value="HotDog_dom_sf"/>
</dbReference>
<protein>
    <submittedName>
        <fullName evidence="2">Beta-hydroxyacyl-ACP dehydratase</fullName>
    </submittedName>
</protein>
<reference evidence="3" key="1">
    <citation type="submission" date="2015-07" db="EMBL/GenBank/DDBJ databases">
        <title>Fjat-14235 jcm11544.</title>
        <authorList>
            <person name="Liu B."/>
            <person name="Wang J."/>
            <person name="Zhu Y."/>
            <person name="Liu G."/>
            <person name="Chen Q."/>
            <person name="Chen Z."/>
            <person name="Lan J."/>
            <person name="Che J."/>
            <person name="Ge C."/>
            <person name="Shi H."/>
            <person name="Pan Z."/>
            <person name="Liu X."/>
        </authorList>
    </citation>
    <scope>NUCLEOTIDE SEQUENCE [LARGE SCALE GENOMIC DNA]</scope>
    <source>
        <strain evidence="3">JCM 11544</strain>
    </source>
</reference>
<gene>
    <name evidence="1" type="ORF">AF331_12775</name>
    <name evidence="2" type="ORF">FZC83_08095</name>
</gene>
<evidence type="ECO:0000313" key="1">
    <source>
        <dbReference type="EMBL" id="KON84871.1"/>
    </source>
</evidence>
<dbReference type="SUPFAM" id="SSF54637">
    <property type="entry name" value="Thioesterase/thiol ester dehydrase-isomerase"/>
    <property type="match status" value="1"/>
</dbReference>